<gene>
    <name evidence="3" type="ORF">FrCorBMG51_10030</name>
</gene>
<evidence type="ECO:0000256" key="1">
    <source>
        <dbReference type="SAM" id="SignalP"/>
    </source>
</evidence>
<dbReference type="Pfam" id="PF14339">
    <property type="entry name" value="DUF4394"/>
    <property type="match status" value="1"/>
</dbReference>
<name>A0ABR5F4R0_9ACTN</name>
<evidence type="ECO:0000259" key="2">
    <source>
        <dbReference type="Pfam" id="PF14339"/>
    </source>
</evidence>
<feature type="chain" id="PRO_5046854534" description="DUF4394 domain-containing protein" evidence="1">
    <location>
        <begin position="21"/>
        <end position="286"/>
    </location>
</feature>
<dbReference type="RefSeq" id="WP_052914525.1">
    <property type="nucleotide sequence ID" value="NZ_JWIO01000013.1"/>
</dbReference>
<evidence type="ECO:0000313" key="3">
    <source>
        <dbReference type="EMBL" id="KLL11682.1"/>
    </source>
</evidence>
<sequence>MRRKLKAAFTAAAVAGTLGAVPLLSGQAAIADSPGANTRPPSLAAVGLTSDGIRLAQFETRSRSVERPRRVVPVSGLLAGESLVGIDYRVQDGLLYGVASGGRIYTLDASTGLATYTGQTLGAALAGNTVFDVDFNPTTGELRVVGNANLNLRHNVITNVTTAETALSDLGVTAIAYTNNDSDPATGTTLFDIDTDTSVDQLAIQSPPSTGSLTPTGNLGVNAALNAGFDIYSRVVGGTSVDSVGFATLSVAGQYGLYSINLLTGHADLIGQFPTGTQVSDLAVKP</sequence>
<accession>A0ABR5F4R0</accession>
<proteinExistence type="predicted"/>
<dbReference type="SUPFAM" id="SSF50969">
    <property type="entry name" value="YVTN repeat-like/Quinoprotein amine dehydrogenase"/>
    <property type="match status" value="1"/>
</dbReference>
<keyword evidence="1" id="KW-0732">Signal</keyword>
<keyword evidence="4" id="KW-1185">Reference proteome</keyword>
<comment type="caution">
    <text evidence="3">The sequence shown here is derived from an EMBL/GenBank/DDBJ whole genome shotgun (WGS) entry which is preliminary data.</text>
</comment>
<dbReference type="EMBL" id="JWIO01000013">
    <property type="protein sequence ID" value="KLL11682.1"/>
    <property type="molecule type" value="Genomic_DNA"/>
</dbReference>
<protein>
    <recommendedName>
        <fullName evidence="2">DUF4394 domain-containing protein</fullName>
    </recommendedName>
</protein>
<dbReference type="InterPro" id="IPR011044">
    <property type="entry name" value="Quino_amine_DH_bsu"/>
</dbReference>
<reference evidence="3 4" key="1">
    <citation type="submission" date="2014-12" db="EMBL/GenBank/DDBJ databases">
        <title>Frankia sp. BMG5.1 draft genome.</title>
        <authorList>
            <person name="Gtari M."/>
            <person name="Ghodhbane-Gtari F."/>
            <person name="Nouioui I."/>
            <person name="Ktari A."/>
            <person name="Hezbri K."/>
            <person name="Mimouni W."/>
            <person name="Sbissi I."/>
            <person name="Ayari A."/>
            <person name="Yamanaka T."/>
            <person name="Normand P."/>
            <person name="Tisa L.S."/>
            <person name="Boudabous A."/>
        </authorList>
    </citation>
    <scope>NUCLEOTIDE SEQUENCE [LARGE SCALE GENOMIC DNA]</scope>
    <source>
        <strain evidence="3 4">BMG5.1</strain>
    </source>
</reference>
<feature type="domain" description="DUF4394" evidence="2">
    <location>
        <begin position="61"/>
        <end position="283"/>
    </location>
</feature>
<feature type="signal peptide" evidence="1">
    <location>
        <begin position="1"/>
        <end position="20"/>
    </location>
</feature>
<organism evidence="3 4">
    <name type="scientific">Protofrankia coriariae</name>
    <dbReference type="NCBI Taxonomy" id="1562887"/>
    <lineage>
        <taxon>Bacteria</taxon>
        <taxon>Bacillati</taxon>
        <taxon>Actinomycetota</taxon>
        <taxon>Actinomycetes</taxon>
        <taxon>Frankiales</taxon>
        <taxon>Frankiaceae</taxon>
        <taxon>Protofrankia</taxon>
    </lineage>
</organism>
<evidence type="ECO:0000313" key="4">
    <source>
        <dbReference type="Proteomes" id="UP000035425"/>
    </source>
</evidence>
<dbReference type="InterPro" id="IPR025507">
    <property type="entry name" value="DUF4394"/>
</dbReference>
<dbReference type="Proteomes" id="UP000035425">
    <property type="component" value="Unassembled WGS sequence"/>
</dbReference>